<evidence type="ECO:0000313" key="5">
    <source>
        <dbReference type="EMBL" id="KAL2065524.1"/>
    </source>
</evidence>
<dbReference type="PRINTS" id="PR00080">
    <property type="entry name" value="SDRFAMILY"/>
</dbReference>
<proteinExistence type="inferred from homology"/>
<sequence>MDAALVTGCSAGGLGEGIARAFAKEGVHVFATSRSLTSLAHLESTPNITPLALDVTSSSSIAAALTTIKSTLKTQNLRLKYLINNAGLGLVSPVLNGTGITESEHAVFETNVWGPLALIRTFIPLMIDSGTGRGGGTVVNITSGGALVPLIWNGVYAASKAAMLILSETLRLEIEPLGVKTITVVLGIVKTNFHANLAAKEDDKSDGTGKEAARFVLQEGSYYRDMRGVLEGEASGKVQDESVMTAEEAGRRIVRDAIGDVKGRTFVGTKAGVLKWVGFFPVWLVDSIVSKTGKLDKFVEAG</sequence>
<evidence type="ECO:0000313" key="6">
    <source>
        <dbReference type="Proteomes" id="UP001595075"/>
    </source>
</evidence>
<dbReference type="Pfam" id="PF00106">
    <property type="entry name" value="adh_short"/>
    <property type="match status" value="1"/>
</dbReference>
<dbReference type="PANTHER" id="PTHR44169">
    <property type="entry name" value="NADPH-DEPENDENT 1-ACYLDIHYDROXYACETONE PHOSPHATE REDUCTASE"/>
    <property type="match status" value="1"/>
</dbReference>
<accession>A0ABR4C8C9</accession>
<evidence type="ECO:0000256" key="2">
    <source>
        <dbReference type="ARBA" id="ARBA00022857"/>
    </source>
</evidence>
<evidence type="ECO:0000256" key="3">
    <source>
        <dbReference type="ARBA" id="ARBA00023002"/>
    </source>
</evidence>
<comment type="similarity">
    <text evidence="1 4">Belongs to the short-chain dehydrogenases/reductases (SDR) family.</text>
</comment>
<dbReference type="InterPro" id="IPR036291">
    <property type="entry name" value="NAD(P)-bd_dom_sf"/>
</dbReference>
<dbReference type="InterPro" id="IPR020904">
    <property type="entry name" value="Sc_DH/Rdtase_CS"/>
</dbReference>
<keyword evidence="3" id="KW-0560">Oxidoreductase</keyword>
<evidence type="ECO:0000256" key="1">
    <source>
        <dbReference type="ARBA" id="ARBA00006484"/>
    </source>
</evidence>
<dbReference type="PRINTS" id="PR00081">
    <property type="entry name" value="GDHRDH"/>
</dbReference>
<reference evidence="5 6" key="1">
    <citation type="journal article" date="2024" name="Commun. Biol.">
        <title>Comparative genomic analysis of thermophilic fungi reveals convergent evolutionary adaptations and gene losses.</title>
        <authorList>
            <person name="Steindorff A.S."/>
            <person name="Aguilar-Pontes M.V."/>
            <person name="Robinson A.J."/>
            <person name="Andreopoulos B."/>
            <person name="LaButti K."/>
            <person name="Kuo A."/>
            <person name="Mondo S."/>
            <person name="Riley R."/>
            <person name="Otillar R."/>
            <person name="Haridas S."/>
            <person name="Lipzen A."/>
            <person name="Grimwood J."/>
            <person name="Schmutz J."/>
            <person name="Clum A."/>
            <person name="Reid I.D."/>
            <person name="Moisan M.C."/>
            <person name="Butler G."/>
            <person name="Nguyen T.T.M."/>
            <person name="Dewar K."/>
            <person name="Conant G."/>
            <person name="Drula E."/>
            <person name="Henrissat B."/>
            <person name="Hansel C."/>
            <person name="Singer S."/>
            <person name="Hutchinson M.I."/>
            <person name="de Vries R.P."/>
            <person name="Natvig D.O."/>
            <person name="Powell A.J."/>
            <person name="Tsang A."/>
            <person name="Grigoriev I.V."/>
        </authorList>
    </citation>
    <scope>NUCLEOTIDE SEQUENCE [LARGE SCALE GENOMIC DNA]</scope>
    <source>
        <strain evidence="5 6">CBS 494.80</strain>
    </source>
</reference>
<dbReference type="SUPFAM" id="SSF51735">
    <property type="entry name" value="NAD(P)-binding Rossmann-fold domains"/>
    <property type="match status" value="1"/>
</dbReference>
<keyword evidence="6" id="KW-1185">Reference proteome</keyword>
<protein>
    <recommendedName>
        <fullName evidence="7">NAD(P)-binding protein</fullName>
    </recommendedName>
</protein>
<evidence type="ECO:0000256" key="4">
    <source>
        <dbReference type="RuleBase" id="RU000363"/>
    </source>
</evidence>
<dbReference type="EMBL" id="JAZHXI010000012">
    <property type="protein sequence ID" value="KAL2065524.1"/>
    <property type="molecule type" value="Genomic_DNA"/>
</dbReference>
<dbReference type="PANTHER" id="PTHR44169:SF6">
    <property type="entry name" value="NADPH-DEPENDENT 1-ACYLDIHYDROXYACETONE PHOSPHATE REDUCTASE"/>
    <property type="match status" value="1"/>
</dbReference>
<organism evidence="5 6">
    <name type="scientific">Oculimacula yallundae</name>
    <dbReference type="NCBI Taxonomy" id="86028"/>
    <lineage>
        <taxon>Eukaryota</taxon>
        <taxon>Fungi</taxon>
        <taxon>Dikarya</taxon>
        <taxon>Ascomycota</taxon>
        <taxon>Pezizomycotina</taxon>
        <taxon>Leotiomycetes</taxon>
        <taxon>Helotiales</taxon>
        <taxon>Ploettnerulaceae</taxon>
        <taxon>Oculimacula</taxon>
    </lineage>
</organism>
<dbReference type="PROSITE" id="PS00061">
    <property type="entry name" value="ADH_SHORT"/>
    <property type="match status" value="1"/>
</dbReference>
<evidence type="ECO:0008006" key="7">
    <source>
        <dbReference type="Google" id="ProtNLM"/>
    </source>
</evidence>
<name>A0ABR4C8C9_9HELO</name>
<dbReference type="Proteomes" id="UP001595075">
    <property type="component" value="Unassembled WGS sequence"/>
</dbReference>
<dbReference type="InterPro" id="IPR002347">
    <property type="entry name" value="SDR_fam"/>
</dbReference>
<comment type="caution">
    <text evidence="5">The sequence shown here is derived from an EMBL/GenBank/DDBJ whole genome shotgun (WGS) entry which is preliminary data.</text>
</comment>
<dbReference type="Gene3D" id="3.40.50.720">
    <property type="entry name" value="NAD(P)-binding Rossmann-like Domain"/>
    <property type="match status" value="1"/>
</dbReference>
<keyword evidence="2" id="KW-0521">NADP</keyword>
<gene>
    <name evidence="5" type="ORF">VTL71DRAFT_3194</name>
</gene>